<protein>
    <submittedName>
        <fullName evidence="2">Uncharacterized protein</fullName>
    </submittedName>
</protein>
<feature type="region of interest" description="Disordered" evidence="1">
    <location>
        <begin position="99"/>
        <end position="125"/>
    </location>
</feature>
<name>A0A7R9AS25_TIMSH</name>
<gene>
    <name evidence="2" type="ORF">TSIB3V08_LOCUS3431</name>
</gene>
<reference evidence="2" key="1">
    <citation type="submission" date="2020-11" db="EMBL/GenBank/DDBJ databases">
        <authorList>
            <person name="Tran Van P."/>
        </authorList>
    </citation>
    <scope>NUCLEOTIDE SEQUENCE</scope>
</reference>
<organism evidence="2">
    <name type="scientific">Timema shepardi</name>
    <name type="common">Walking stick</name>
    <dbReference type="NCBI Taxonomy" id="629360"/>
    <lineage>
        <taxon>Eukaryota</taxon>
        <taxon>Metazoa</taxon>
        <taxon>Ecdysozoa</taxon>
        <taxon>Arthropoda</taxon>
        <taxon>Hexapoda</taxon>
        <taxon>Insecta</taxon>
        <taxon>Pterygota</taxon>
        <taxon>Neoptera</taxon>
        <taxon>Polyneoptera</taxon>
        <taxon>Phasmatodea</taxon>
        <taxon>Timematodea</taxon>
        <taxon>Timematoidea</taxon>
        <taxon>Timematidae</taxon>
        <taxon>Timema</taxon>
    </lineage>
</organism>
<evidence type="ECO:0000313" key="2">
    <source>
        <dbReference type="EMBL" id="CAD7259223.1"/>
    </source>
</evidence>
<dbReference type="AlphaFoldDB" id="A0A7R9AS25"/>
<dbReference type="EMBL" id="OC001141">
    <property type="protein sequence ID" value="CAD7259223.1"/>
    <property type="molecule type" value="Genomic_DNA"/>
</dbReference>
<proteinExistence type="predicted"/>
<evidence type="ECO:0000256" key="1">
    <source>
        <dbReference type="SAM" id="MobiDB-lite"/>
    </source>
</evidence>
<accession>A0A7R9AS25</accession>
<sequence>MCFRATWDEHVFELTLPRSCCVGHVDIKFSLHAPCPTPPLIQVTLLKQNASGIGRKEKVDTAPPVDRSVDFNLNMQCDAAPLPGSKVDEEAAVHVLSTAASAEDPNDPPPVDANYQPGPFTEPQRLASNSTYEEYIAADDDITVWGTLNAADIIREQQESSDEEGEEEMEEELEDIPTMKDVLKAGDAYSRALKRQGASENLWSHFYNLKDFVEKTGAKKKQASIMDFKN</sequence>